<keyword evidence="1" id="KW-1133">Transmembrane helix</keyword>
<dbReference type="EMBL" id="PVUF01000001">
    <property type="protein sequence ID" value="PRZ50528.1"/>
    <property type="molecule type" value="Genomic_DNA"/>
</dbReference>
<reference evidence="3 4" key="1">
    <citation type="submission" date="2018-03" db="EMBL/GenBank/DDBJ databases">
        <title>Genomic Encyclopedia of Archaeal and Bacterial Type Strains, Phase II (KMG-II): from individual species to whole genera.</title>
        <authorList>
            <person name="Goeker M."/>
        </authorList>
    </citation>
    <scope>NUCLEOTIDE SEQUENCE [LARGE SCALE GENOMIC DNA]</scope>
    <source>
        <strain evidence="3 4">DSM 25328</strain>
    </source>
</reference>
<feature type="transmembrane region" description="Helical" evidence="1">
    <location>
        <begin position="20"/>
        <end position="40"/>
    </location>
</feature>
<dbReference type="SMART" id="SM00044">
    <property type="entry name" value="CYCc"/>
    <property type="match status" value="1"/>
</dbReference>
<keyword evidence="1" id="KW-0812">Transmembrane</keyword>
<dbReference type="GO" id="GO:0004016">
    <property type="term" value="F:adenylate cyclase activity"/>
    <property type="evidence" value="ECO:0007669"/>
    <property type="project" value="UniProtKB-ARBA"/>
</dbReference>
<dbReference type="GO" id="GO:0006171">
    <property type="term" value="P:cAMP biosynthetic process"/>
    <property type="evidence" value="ECO:0007669"/>
    <property type="project" value="TreeGrafter"/>
</dbReference>
<dbReference type="Pfam" id="PF11845">
    <property type="entry name" value="Tll0287-like"/>
    <property type="match status" value="1"/>
</dbReference>
<evidence type="ECO:0000259" key="2">
    <source>
        <dbReference type="PROSITE" id="PS50125"/>
    </source>
</evidence>
<dbReference type="InterPro" id="IPR029787">
    <property type="entry name" value="Nucleotide_cyclase"/>
</dbReference>
<dbReference type="CDD" id="cd07302">
    <property type="entry name" value="CHD"/>
    <property type="match status" value="1"/>
</dbReference>
<dbReference type="GO" id="GO:0035556">
    <property type="term" value="P:intracellular signal transduction"/>
    <property type="evidence" value="ECO:0007669"/>
    <property type="project" value="InterPro"/>
</dbReference>
<dbReference type="PANTHER" id="PTHR43081:SF18">
    <property type="entry name" value="BLL7624 PROTEIN"/>
    <property type="match status" value="1"/>
</dbReference>
<comment type="caution">
    <text evidence="3">The sequence shown here is derived from an EMBL/GenBank/DDBJ whole genome shotgun (WGS) entry which is preliminary data.</text>
</comment>
<dbReference type="InterPro" id="IPR050697">
    <property type="entry name" value="Adenylyl/Guanylyl_Cyclase_3/4"/>
</dbReference>
<evidence type="ECO:0000313" key="4">
    <source>
        <dbReference type="Proteomes" id="UP000237718"/>
    </source>
</evidence>
<dbReference type="InterPro" id="IPR021796">
    <property type="entry name" value="Tll0287-like_dom"/>
</dbReference>
<dbReference type="SUPFAM" id="SSF55073">
    <property type="entry name" value="Nucleotide cyclase"/>
    <property type="match status" value="1"/>
</dbReference>
<feature type="domain" description="Guanylate cyclase" evidence="2">
    <location>
        <begin position="292"/>
        <end position="427"/>
    </location>
</feature>
<feature type="transmembrane region" description="Helical" evidence="1">
    <location>
        <begin position="217"/>
        <end position="236"/>
    </location>
</feature>
<sequence length="516" mass="57287">MSLKRQFGRLFIARPHLINWALALAILALPVVVWLDLMAITDQSLRRQGKTLDAVLDTVRGYYSRNVVARLDAEAPTLATHDYHDRNGAIPIPATMSIELGEEIADRGLNVSYRFASDYPFAGRQAVTLTPAEQRALEQYRTGATDPMLFFRNEHAGLFSHNLTMVTPVVMEETCVSCHNSHPDSTKTDWQVGDIRGIQSYNIGQQVATSLLSFSHLLLYMLIVGGLGILFALHQLRLAQRFRKISEELTSNNEFLAGISMKISRYLSPQVYRSIFSGEKDASISTERKKLTVFFSDIKDFTQTAETLQPEELTALLNEYFTEMSTIAARHGATIDKFIGDAIVAFFGDPETLGTAEDARACVRMALEMQERLAELEQEWRARGIDRPFRARIGINTGYCNVGNFGSEARMDYTIIGAEANLAARLEAAAEPGGIVMSHETYAHVRDFVAAEPMPPMQFKGITRDVHPYAIAPGRAGNLPPTETSTDGKSLTVHLDRLDEATRSQLQALLDKPAKG</sequence>
<dbReference type="PROSITE" id="PS50125">
    <property type="entry name" value="GUANYLATE_CYCLASE_2"/>
    <property type="match status" value="1"/>
</dbReference>
<accession>A0A2T1AQD0</accession>
<evidence type="ECO:0000313" key="3">
    <source>
        <dbReference type="EMBL" id="PRZ50528.1"/>
    </source>
</evidence>
<dbReference type="PANTHER" id="PTHR43081">
    <property type="entry name" value="ADENYLATE CYCLASE, TERMINAL-DIFFERENTIATION SPECIFIC-RELATED"/>
    <property type="match status" value="1"/>
</dbReference>
<dbReference type="InterPro" id="IPR001054">
    <property type="entry name" value="A/G_cyclase"/>
</dbReference>
<dbReference type="Gene3D" id="3.30.70.1230">
    <property type="entry name" value="Nucleotide cyclase"/>
    <property type="match status" value="1"/>
</dbReference>
<gene>
    <name evidence="3" type="ORF">CLV89_101753</name>
</gene>
<dbReference type="Proteomes" id="UP000237718">
    <property type="component" value="Unassembled WGS sequence"/>
</dbReference>
<dbReference type="RefSeq" id="WP_106162251.1">
    <property type="nucleotide sequence ID" value="NZ_PVUF01000001.1"/>
</dbReference>
<dbReference type="Pfam" id="PF00211">
    <property type="entry name" value="Guanylate_cyc"/>
    <property type="match status" value="1"/>
</dbReference>
<evidence type="ECO:0000256" key="1">
    <source>
        <dbReference type="SAM" id="Phobius"/>
    </source>
</evidence>
<protein>
    <submittedName>
        <fullName evidence="3">Adenylate/guanylate cyclase</fullName>
    </submittedName>
</protein>
<keyword evidence="1" id="KW-0472">Membrane</keyword>
<proteinExistence type="predicted"/>
<name>A0A2T1AQD0_TRISK</name>
<organism evidence="3 4">
    <name type="scientific">Tritonibacter scottomollicae</name>
    <name type="common">Epibacterium scottomollicae</name>
    <dbReference type="NCBI Taxonomy" id="483013"/>
    <lineage>
        <taxon>Bacteria</taxon>
        <taxon>Pseudomonadati</taxon>
        <taxon>Pseudomonadota</taxon>
        <taxon>Alphaproteobacteria</taxon>
        <taxon>Rhodobacterales</taxon>
        <taxon>Paracoccaceae</taxon>
        <taxon>Tritonibacter</taxon>
    </lineage>
</organism>
<dbReference type="OrthoDB" id="9789782at2"/>
<dbReference type="AlphaFoldDB" id="A0A2T1AQD0"/>